<dbReference type="EMBL" id="DXIE01000032">
    <property type="protein sequence ID" value="HIV62223.1"/>
    <property type="molecule type" value="Genomic_DNA"/>
</dbReference>
<dbReference type="PANTHER" id="PTHR10000:SF8">
    <property type="entry name" value="HAD SUPERFAMILY HYDROLASE-LIKE, TYPE 3"/>
    <property type="match status" value="1"/>
</dbReference>
<dbReference type="Gene3D" id="3.40.50.1000">
    <property type="entry name" value="HAD superfamily/HAD-like"/>
    <property type="match status" value="1"/>
</dbReference>
<protein>
    <submittedName>
        <fullName evidence="1">HAD family hydrolase</fullName>
    </submittedName>
</protein>
<reference evidence="1" key="1">
    <citation type="journal article" date="2021" name="PeerJ">
        <title>Extensive microbial diversity within the chicken gut microbiome revealed by metagenomics and culture.</title>
        <authorList>
            <person name="Gilroy R."/>
            <person name="Ravi A."/>
            <person name="Getino M."/>
            <person name="Pursley I."/>
            <person name="Horton D.L."/>
            <person name="Alikhan N.F."/>
            <person name="Baker D."/>
            <person name="Gharbi K."/>
            <person name="Hall N."/>
            <person name="Watson M."/>
            <person name="Adriaenssens E.M."/>
            <person name="Foster-Nyarko E."/>
            <person name="Jarju S."/>
            <person name="Secka A."/>
            <person name="Antonio M."/>
            <person name="Oren A."/>
            <person name="Chaudhuri R.R."/>
            <person name="La Ragione R."/>
            <person name="Hildebrand F."/>
            <person name="Pallen M.J."/>
        </authorList>
    </citation>
    <scope>NUCLEOTIDE SEQUENCE</scope>
    <source>
        <strain evidence="1">CHK193-4272</strain>
    </source>
</reference>
<dbReference type="NCBIfam" id="TIGR00099">
    <property type="entry name" value="Cof-subfamily"/>
    <property type="match status" value="1"/>
</dbReference>
<proteinExistence type="predicted"/>
<keyword evidence="1" id="KW-0378">Hydrolase</keyword>
<dbReference type="SFLD" id="SFLDS00003">
    <property type="entry name" value="Haloacid_Dehalogenase"/>
    <property type="match status" value="1"/>
</dbReference>
<dbReference type="AlphaFoldDB" id="A0A9D1PHG5"/>
<dbReference type="InterPro" id="IPR006379">
    <property type="entry name" value="HAD-SF_hydro_IIB"/>
</dbReference>
<dbReference type="InterPro" id="IPR036412">
    <property type="entry name" value="HAD-like_sf"/>
</dbReference>
<dbReference type="GO" id="GO:0000287">
    <property type="term" value="F:magnesium ion binding"/>
    <property type="evidence" value="ECO:0007669"/>
    <property type="project" value="TreeGrafter"/>
</dbReference>
<name>A0A9D1PHG5_9FIRM</name>
<organism evidence="1 2">
    <name type="scientific">Candidatus Butyricicoccus avistercoris</name>
    <dbReference type="NCBI Taxonomy" id="2838518"/>
    <lineage>
        <taxon>Bacteria</taxon>
        <taxon>Bacillati</taxon>
        <taxon>Bacillota</taxon>
        <taxon>Clostridia</taxon>
        <taxon>Eubacteriales</taxon>
        <taxon>Butyricicoccaceae</taxon>
        <taxon>Butyricicoccus</taxon>
    </lineage>
</organism>
<dbReference type="Proteomes" id="UP000886808">
    <property type="component" value="Unassembled WGS sequence"/>
</dbReference>
<accession>A0A9D1PHG5</accession>
<dbReference type="InterPro" id="IPR023214">
    <property type="entry name" value="HAD_sf"/>
</dbReference>
<dbReference type="GO" id="GO:0005829">
    <property type="term" value="C:cytosol"/>
    <property type="evidence" value="ECO:0007669"/>
    <property type="project" value="TreeGrafter"/>
</dbReference>
<dbReference type="PROSITE" id="PS01229">
    <property type="entry name" value="COF_2"/>
    <property type="match status" value="1"/>
</dbReference>
<dbReference type="Pfam" id="PF08282">
    <property type="entry name" value="Hydrolase_3"/>
    <property type="match status" value="1"/>
</dbReference>
<dbReference type="NCBIfam" id="TIGR01484">
    <property type="entry name" value="HAD-SF-IIB"/>
    <property type="match status" value="1"/>
</dbReference>
<dbReference type="PANTHER" id="PTHR10000">
    <property type="entry name" value="PHOSPHOSERINE PHOSPHATASE"/>
    <property type="match status" value="1"/>
</dbReference>
<dbReference type="SFLD" id="SFLDG01140">
    <property type="entry name" value="C2.B:_Phosphomannomutase_and_P"/>
    <property type="match status" value="1"/>
</dbReference>
<dbReference type="GO" id="GO:0016791">
    <property type="term" value="F:phosphatase activity"/>
    <property type="evidence" value="ECO:0007669"/>
    <property type="project" value="TreeGrafter"/>
</dbReference>
<dbReference type="SUPFAM" id="SSF56784">
    <property type="entry name" value="HAD-like"/>
    <property type="match status" value="1"/>
</dbReference>
<evidence type="ECO:0000313" key="1">
    <source>
        <dbReference type="EMBL" id="HIV62223.1"/>
    </source>
</evidence>
<sequence>MEKIALFATDLDGTLFYDRQNITERDKNTLKKLKEKGCIICFATGREFEVITPALDRLELWDYVDYFIMSGGSQIYDVKNKKIQVVGELSPECMHYIYDKYHNMPAAVIIPRDNVFHTNRISDEIIEESKLLGSEIKLYDDMTEVLDKPNPKFLFFGTEKQIDETIAVMSNDTDPRLTICRSQQKYIDCYAAGINKGTALKVLCKQLNIDLKNTAAIGDNQNDIELFETVAFSACPLDATEDAKNKAEYICCNAHEGAVSDFCEYLNII</sequence>
<evidence type="ECO:0000313" key="2">
    <source>
        <dbReference type="Proteomes" id="UP000886808"/>
    </source>
</evidence>
<dbReference type="InterPro" id="IPR000150">
    <property type="entry name" value="Cof"/>
</dbReference>
<comment type="caution">
    <text evidence="1">The sequence shown here is derived from an EMBL/GenBank/DDBJ whole genome shotgun (WGS) entry which is preliminary data.</text>
</comment>
<reference evidence="1" key="2">
    <citation type="submission" date="2021-04" db="EMBL/GenBank/DDBJ databases">
        <authorList>
            <person name="Gilroy R."/>
        </authorList>
    </citation>
    <scope>NUCLEOTIDE SEQUENCE</scope>
    <source>
        <strain evidence="1">CHK193-4272</strain>
    </source>
</reference>
<dbReference type="Gene3D" id="3.30.1240.10">
    <property type="match status" value="1"/>
</dbReference>
<gene>
    <name evidence="1" type="ORF">H9746_05220</name>
</gene>